<protein>
    <submittedName>
        <fullName evidence="1">Uncharacterized protein</fullName>
    </submittedName>
</protein>
<organism evidence="1 2">
    <name type="scientific">Favolaschia claudopus</name>
    <dbReference type="NCBI Taxonomy" id="2862362"/>
    <lineage>
        <taxon>Eukaryota</taxon>
        <taxon>Fungi</taxon>
        <taxon>Dikarya</taxon>
        <taxon>Basidiomycota</taxon>
        <taxon>Agaricomycotina</taxon>
        <taxon>Agaricomycetes</taxon>
        <taxon>Agaricomycetidae</taxon>
        <taxon>Agaricales</taxon>
        <taxon>Marasmiineae</taxon>
        <taxon>Mycenaceae</taxon>
        <taxon>Favolaschia</taxon>
    </lineage>
</organism>
<comment type="caution">
    <text evidence="1">The sequence shown here is derived from an EMBL/GenBank/DDBJ whole genome shotgun (WGS) entry which is preliminary data.</text>
</comment>
<gene>
    <name evidence="1" type="ORF">R3P38DRAFT_3450194</name>
</gene>
<reference evidence="1 2" key="1">
    <citation type="journal article" date="2024" name="J Genomics">
        <title>Draft genome sequencing and assembly of Favolaschia claudopus CIRM-BRFM 2984 isolated from oak limbs.</title>
        <authorList>
            <person name="Navarro D."/>
            <person name="Drula E."/>
            <person name="Chaduli D."/>
            <person name="Cazenave R."/>
            <person name="Ahrendt S."/>
            <person name="Wang J."/>
            <person name="Lipzen A."/>
            <person name="Daum C."/>
            <person name="Barry K."/>
            <person name="Grigoriev I.V."/>
            <person name="Favel A."/>
            <person name="Rosso M.N."/>
            <person name="Martin F."/>
        </authorList>
    </citation>
    <scope>NUCLEOTIDE SEQUENCE [LARGE SCALE GENOMIC DNA]</scope>
    <source>
        <strain evidence="1 2">CIRM-BRFM 2984</strain>
    </source>
</reference>
<dbReference type="Proteomes" id="UP001362999">
    <property type="component" value="Unassembled WGS sequence"/>
</dbReference>
<evidence type="ECO:0000313" key="1">
    <source>
        <dbReference type="EMBL" id="KAK6987517.1"/>
    </source>
</evidence>
<sequence length="313" mass="35476">MLLLYTATRSPRLFVFNNIPHRTLLHPFSTESIQPSKRRGGRPSFLVSNLNPASLVETDKIDISLKTQLTIPDDINNPLPSPTNPMVSVTVEGGVRFRLAQSPSPSSFAAAPDLLCTNGAPWQLTLPQLTCRKYPTLLDQLLHESLISPAQIAHSQHLFRDERQIYCHNLIFRLTQEFPVNFRQISLVVVGEDAIHHIGLPHPFHASKRGVRWYPWAGSAIARFERSTDAHHAGRRIIHLRILRIVGGERVSHACDDEARRRHNRVLEPEAGQLLLRVPYGAKEARPWAYDIDEDPRSMVAVGLGMLWERDEF</sequence>
<evidence type="ECO:0000313" key="2">
    <source>
        <dbReference type="Proteomes" id="UP001362999"/>
    </source>
</evidence>
<dbReference type="AlphaFoldDB" id="A0AAV9ZM79"/>
<keyword evidence="2" id="KW-1185">Reference proteome</keyword>
<accession>A0AAV9ZM79</accession>
<name>A0AAV9ZM79_9AGAR</name>
<dbReference type="EMBL" id="JAWWNJ010000131">
    <property type="protein sequence ID" value="KAK6987517.1"/>
    <property type="molecule type" value="Genomic_DNA"/>
</dbReference>
<proteinExistence type="predicted"/>